<evidence type="ECO:0000313" key="3">
    <source>
        <dbReference type="Proteomes" id="UP000214646"/>
    </source>
</evidence>
<protein>
    <submittedName>
        <fullName evidence="2">Glycosyltransferase</fullName>
    </submittedName>
</protein>
<name>A0A225DWH7_9BACT</name>
<feature type="domain" description="Glycosyl transferase family 1" evidence="1">
    <location>
        <begin position="530"/>
        <end position="643"/>
    </location>
</feature>
<reference evidence="3" key="1">
    <citation type="submission" date="2017-06" db="EMBL/GenBank/DDBJ databases">
        <title>Genome analysis of Fimbriiglobus ruber SP5, the first member of the order Planctomycetales with confirmed chitinolytic capability.</title>
        <authorList>
            <person name="Ravin N.V."/>
            <person name="Rakitin A.L."/>
            <person name="Ivanova A.A."/>
            <person name="Beletsky A.V."/>
            <person name="Kulichevskaya I.S."/>
            <person name="Mardanov A.V."/>
            <person name="Dedysh S.N."/>
        </authorList>
    </citation>
    <scope>NUCLEOTIDE SEQUENCE [LARGE SCALE GENOMIC DNA]</scope>
    <source>
        <strain evidence="3">SP5</strain>
    </source>
</reference>
<dbReference type="AlphaFoldDB" id="A0A225DWH7"/>
<dbReference type="Pfam" id="PF00534">
    <property type="entry name" value="Glycos_transf_1"/>
    <property type="match status" value="1"/>
</dbReference>
<dbReference type="Gene3D" id="3.40.50.2000">
    <property type="entry name" value="Glycogen Phosphorylase B"/>
    <property type="match status" value="1"/>
</dbReference>
<comment type="caution">
    <text evidence="2">The sequence shown here is derived from an EMBL/GenBank/DDBJ whole genome shotgun (WGS) entry which is preliminary data.</text>
</comment>
<keyword evidence="2" id="KW-0808">Transferase</keyword>
<dbReference type="Proteomes" id="UP000214646">
    <property type="component" value="Unassembled WGS sequence"/>
</dbReference>
<dbReference type="PANTHER" id="PTHR46656:SF3">
    <property type="entry name" value="PUTATIVE-RELATED"/>
    <property type="match status" value="1"/>
</dbReference>
<keyword evidence="3" id="KW-1185">Reference proteome</keyword>
<evidence type="ECO:0000313" key="2">
    <source>
        <dbReference type="EMBL" id="OWK43924.1"/>
    </source>
</evidence>
<dbReference type="InterPro" id="IPR001296">
    <property type="entry name" value="Glyco_trans_1"/>
</dbReference>
<dbReference type="OrthoDB" id="283384at2"/>
<dbReference type="GO" id="GO:0016757">
    <property type="term" value="F:glycosyltransferase activity"/>
    <property type="evidence" value="ECO:0007669"/>
    <property type="project" value="InterPro"/>
</dbReference>
<accession>A0A225DWH7</accession>
<dbReference type="RefSeq" id="WP_161967429.1">
    <property type="nucleotide sequence ID" value="NZ_NIDE01000004.1"/>
</dbReference>
<dbReference type="EMBL" id="NIDE01000004">
    <property type="protein sequence ID" value="OWK43924.1"/>
    <property type="molecule type" value="Genomic_DNA"/>
</dbReference>
<dbReference type="PANTHER" id="PTHR46656">
    <property type="entry name" value="PUTATIVE-RELATED"/>
    <property type="match status" value="1"/>
</dbReference>
<proteinExistence type="predicted"/>
<organism evidence="2 3">
    <name type="scientific">Fimbriiglobus ruber</name>
    <dbReference type="NCBI Taxonomy" id="1908690"/>
    <lineage>
        <taxon>Bacteria</taxon>
        <taxon>Pseudomonadati</taxon>
        <taxon>Planctomycetota</taxon>
        <taxon>Planctomycetia</taxon>
        <taxon>Gemmatales</taxon>
        <taxon>Gemmataceae</taxon>
        <taxon>Fimbriiglobus</taxon>
    </lineage>
</organism>
<sequence length="728" mass="81470">MTTDSSAARDRLTFCTAGPKRDLAQIRTLASSVRQYHPGARFCALILDQPDGYFRPEGEPFPVLTTDDLYDGGSPSYRFRFTADELRHAVKPALMTYLFRRSGARTVVYLDPELRLVQNLRTLAGLLDRHPIVTTFFLDPPDNSVFARQPAPPAGGFPPPAIAPGVENPPFIALNRGPTADSFLTDWRGQIEGVTKPGQQDPFTDQKWIDPLSGCLRRFARLSSDWPYSWGVFDNGVAVGDFVRRCYNKLGAAAAEYGDPFQTAGPNSFYNWLTSFSGSNLPPLVQTIYEDRKDLHYHFPNIAGADRTGYLEWAANWAAHNHLLDPALLLPVRAALGLPVPAAGKGRWTTDSYRPPNKSFGVNVVGFLRSEKGLGEACRATIRAIRQVDIPYALNNWEDGGSINGDTSLTGLIRENPYPINLVHMNAHECSYIARDTPWYYQGRYNIGFWNWELEWFPEQWRDSFNYFDEIWAPSAFTQASLARVSPVPVHRIPFSITAPPLLPGAPGRDRFGLPKDTFVFLFSFDFHSYFARKNPLAVIEAFHRAFPTRRDVVLALKPLRCDAAPKEFAEVLIACRGRPNIRILREVLSRDDLVALVRATDAYVSLHRSEGFGLPLAEAMSLGKPVIATNYSANVDYLNETNGFPVRYKMIAIDQDYGPYRRGAEWADADVDHAAEQMRRVVEYPEQTARIAARARDDTAKNLSPAAVGRMILARLNAIQYSGRVAA</sequence>
<dbReference type="CDD" id="cd03801">
    <property type="entry name" value="GT4_PimA-like"/>
    <property type="match status" value="1"/>
</dbReference>
<evidence type="ECO:0000259" key="1">
    <source>
        <dbReference type="Pfam" id="PF00534"/>
    </source>
</evidence>
<gene>
    <name evidence="2" type="ORF">FRUB_03523</name>
</gene>
<dbReference type="SUPFAM" id="SSF53756">
    <property type="entry name" value="UDP-Glycosyltransferase/glycogen phosphorylase"/>
    <property type="match status" value="1"/>
</dbReference>